<evidence type="ECO:0000313" key="1">
    <source>
        <dbReference type="EMBL" id="NMC64432.1"/>
    </source>
</evidence>
<name>A0A7X9FUG8_9DELT</name>
<dbReference type="Proteomes" id="UP000524246">
    <property type="component" value="Unassembled WGS sequence"/>
</dbReference>
<gene>
    <name evidence="1" type="ORF">GYA55_14805</name>
</gene>
<comment type="caution">
    <text evidence="1">The sequence shown here is derived from an EMBL/GenBank/DDBJ whole genome shotgun (WGS) entry which is preliminary data.</text>
</comment>
<sequence>MGILEKNTIECADIIKVFGDFIEGEIESTLKDRIAEHIENCQKCQEFERSYRFVIAAAKLLKPKEIEMPLGAKNRLREALNKRLGLSLPIF</sequence>
<accession>A0A7X9FUG8</accession>
<evidence type="ECO:0000313" key="2">
    <source>
        <dbReference type="Proteomes" id="UP000524246"/>
    </source>
</evidence>
<proteinExistence type="predicted"/>
<dbReference type="EMBL" id="JAAZON010000672">
    <property type="protein sequence ID" value="NMC64432.1"/>
    <property type="molecule type" value="Genomic_DNA"/>
</dbReference>
<reference evidence="1 2" key="1">
    <citation type="journal article" date="2020" name="Biotechnol. Biofuels">
        <title>New insights from the biogas microbiome by comprehensive genome-resolved metagenomics of nearly 1600 species originating from multiple anaerobic digesters.</title>
        <authorList>
            <person name="Campanaro S."/>
            <person name="Treu L."/>
            <person name="Rodriguez-R L.M."/>
            <person name="Kovalovszki A."/>
            <person name="Ziels R.M."/>
            <person name="Maus I."/>
            <person name="Zhu X."/>
            <person name="Kougias P.G."/>
            <person name="Basile A."/>
            <person name="Luo G."/>
            <person name="Schluter A."/>
            <person name="Konstantinidis K.T."/>
            <person name="Angelidaki I."/>
        </authorList>
    </citation>
    <scope>NUCLEOTIDE SEQUENCE [LARGE SCALE GENOMIC DNA]</scope>
    <source>
        <strain evidence="1">AS27yjCOA_65</strain>
    </source>
</reference>
<feature type="non-terminal residue" evidence="1">
    <location>
        <position position="91"/>
    </location>
</feature>
<organism evidence="1 2">
    <name type="scientific">SAR324 cluster bacterium</name>
    <dbReference type="NCBI Taxonomy" id="2024889"/>
    <lineage>
        <taxon>Bacteria</taxon>
        <taxon>Deltaproteobacteria</taxon>
        <taxon>SAR324 cluster</taxon>
    </lineage>
</organism>
<protein>
    <submittedName>
        <fullName evidence="1">Zf-HC2 domain-containing protein</fullName>
    </submittedName>
</protein>
<dbReference type="AlphaFoldDB" id="A0A7X9FUG8"/>